<organism evidence="1 2">
    <name type="scientific">Fervidicella metallireducens AeB</name>
    <dbReference type="NCBI Taxonomy" id="1403537"/>
    <lineage>
        <taxon>Bacteria</taxon>
        <taxon>Bacillati</taxon>
        <taxon>Bacillota</taxon>
        <taxon>Clostridia</taxon>
        <taxon>Eubacteriales</taxon>
        <taxon>Clostridiaceae</taxon>
        <taxon>Fervidicella</taxon>
    </lineage>
</organism>
<evidence type="ECO:0000313" key="2">
    <source>
        <dbReference type="Proteomes" id="UP000019681"/>
    </source>
</evidence>
<dbReference type="Proteomes" id="UP000019681">
    <property type="component" value="Unassembled WGS sequence"/>
</dbReference>
<dbReference type="EMBL" id="AZQP01000008">
    <property type="protein sequence ID" value="EYE89167.1"/>
    <property type="molecule type" value="Genomic_DNA"/>
</dbReference>
<accession>A0A017RWW2</accession>
<name>A0A017RWW2_9CLOT</name>
<reference evidence="1 2" key="1">
    <citation type="journal article" date="2014" name="Genome Announc.">
        <title>Draft Genome Sequence of Fervidicella metallireducens Strain AeBT, an Iron-Reducing Thermoanaerobe from the Great Artesian Basin.</title>
        <authorList>
            <person name="Patel B.K."/>
        </authorList>
    </citation>
    <scope>NUCLEOTIDE SEQUENCE [LARGE SCALE GENOMIC DNA]</scope>
    <source>
        <strain evidence="1 2">AeB</strain>
    </source>
</reference>
<dbReference type="RefSeq" id="WP_278244863.1">
    <property type="nucleotide sequence ID" value="NZ_AZQP01000008.1"/>
</dbReference>
<evidence type="ECO:0000313" key="1">
    <source>
        <dbReference type="EMBL" id="EYE89167.1"/>
    </source>
</evidence>
<sequence>MFSYAKASKAKEGRCHFSCNGKGLREVDLLKEDKDKLSFFYLG</sequence>
<comment type="caution">
    <text evidence="1">The sequence shown here is derived from an EMBL/GenBank/DDBJ whole genome shotgun (WGS) entry which is preliminary data.</text>
</comment>
<gene>
    <name evidence="1" type="ORF">Q428_04085</name>
</gene>
<protein>
    <submittedName>
        <fullName evidence="1">Uncharacterized protein</fullName>
    </submittedName>
</protein>
<dbReference type="AlphaFoldDB" id="A0A017RWW2"/>
<dbReference type="STRING" id="1403537.Q428_04085"/>
<keyword evidence="2" id="KW-1185">Reference proteome</keyword>
<proteinExistence type="predicted"/>